<dbReference type="Gene3D" id="3.20.20.70">
    <property type="entry name" value="Aldolase class I"/>
    <property type="match status" value="1"/>
</dbReference>
<dbReference type="FunFam" id="3.20.20.70:FF:000064">
    <property type="entry name" value="Thiamine-phosphate synthase"/>
    <property type="match status" value="1"/>
</dbReference>
<dbReference type="GO" id="GO:0000287">
    <property type="term" value="F:magnesium ion binding"/>
    <property type="evidence" value="ECO:0007669"/>
    <property type="project" value="UniProtKB-UniRule"/>
</dbReference>
<dbReference type="Pfam" id="PF00899">
    <property type="entry name" value="ThiF"/>
    <property type="match status" value="1"/>
</dbReference>
<evidence type="ECO:0000256" key="7">
    <source>
        <dbReference type="ARBA" id="ARBA00022840"/>
    </source>
</evidence>
<keyword evidence="4 14" id="KW-0479">Metal-binding</keyword>
<evidence type="ECO:0000256" key="3">
    <source>
        <dbReference type="ARBA" id="ARBA00022679"/>
    </source>
</evidence>
<dbReference type="EC" id="2.5.1.3" evidence="14"/>
<evidence type="ECO:0000256" key="13">
    <source>
        <dbReference type="ARBA" id="ARBA00047883"/>
    </source>
</evidence>
<dbReference type="SUPFAM" id="SSF51391">
    <property type="entry name" value="Thiamin phosphate synthase"/>
    <property type="match status" value="1"/>
</dbReference>
<keyword evidence="19" id="KW-1185">Reference proteome</keyword>
<feature type="binding site" evidence="14">
    <location>
        <begin position="418"/>
        <end position="422"/>
    </location>
    <ligand>
        <name>4-amino-2-methyl-5-(diphosphooxymethyl)pyrimidine</name>
        <dbReference type="ChEBI" id="CHEBI:57841"/>
    </ligand>
</feature>
<keyword evidence="10" id="KW-0511">Multifunctional enzyme</keyword>
<dbReference type="PANTHER" id="PTHR20858">
    <property type="entry name" value="PHOSPHOMETHYLPYRIMIDINE KINASE"/>
    <property type="match status" value="1"/>
</dbReference>
<evidence type="ECO:0000256" key="10">
    <source>
        <dbReference type="ARBA" id="ARBA00023268"/>
    </source>
</evidence>
<dbReference type="InterPro" id="IPR035985">
    <property type="entry name" value="Ubiquitin-activating_enz"/>
</dbReference>
<comment type="caution">
    <text evidence="14">Lacks conserved residue(s) required for the propagation of feature annotation.</text>
</comment>
<sequence>MLGIHGDNAPMNTERPAFVWTIAGSDSGGGAGIQADLATIQDLGCHGCSVVTTVTAQSSVTVTLVEPVSAAMLMAQLTTLLSDLPPKAIKIGLLADQTQVALLADWIASFKIHYPSVPVIVDPVMVASCGDALAVDNCQDIKSAAKSALDFRPFKGLIELITPNVLELGRLTHSDVSTKAQFAAAALALSQSLDCSVLAKGGDVSFGSSDILADTHAQTHANALDTAYKSNGWDLELAEDYLVCRQVRASSELHQNGRFWLASQRVNTRHNHGSGCTLSSAIAAVLAQGFVLQDAVVVAKAYVSQGLSAAIGLGQGPGPLARTGWPNNLSRYAKINLCDGNFIRHHLNRHLDVRSDLVATVLSATAQATAQVRIASTPPQNILSHCFKVLDADLGVYPVVNDLTMLESLLAAGVKTVQLRIKTDISELTSSAPVEFDLGKSALDRCESGKSKSGEPELIGSELEAQIQTAIALGKHFNAQLFINDHWQLAIKYHAFGVHLGQEDLAVTDLAAIQAAGLALGISSHSYFELLLAHQYSPSYIALGHIFPTTTKQMPSAPQGLAKLKRYVALFQDHYPLVAIGGIDLDNLAKVKATGVANIAVVRAITEAQDPVAAFAVLSQAWEPYLGAKCMPNMSTNKPLYHGETVSGKTLSDADFMLYSRQVLLPEVGEAGQLQLADANVVIVGLGGLGQLAAQYLARAGIGCLTLIDMDKVEISNLPRQLLFSDGDIGLNKARVAKQKLNDLAPQCTVTAHETAFNTETAAHHFADILEAKQQGKRILVLDCTDNFATRQAINRSCIEAALPLVSASIAAFSGQLFAVDQMLFPSGGCYHCIFPAQTRVSQSCSTQGVLGPSVGVMASMQSLVAMKLLLNMDRCDESKSALLGRFWRFDAKSLSWTAATLTRDPHCDVCGPKEVCLSSDKPSKI</sequence>
<dbReference type="CDD" id="cd00564">
    <property type="entry name" value="TMP_TenI"/>
    <property type="match status" value="1"/>
</dbReference>
<dbReference type="AlphaFoldDB" id="A0A9X2WVA4"/>
<name>A0A9X2WVA4_9GAMM</name>
<dbReference type="GO" id="GO:0009228">
    <property type="term" value="P:thiamine biosynthetic process"/>
    <property type="evidence" value="ECO:0007669"/>
    <property type="project" value="UniProtKB-KW"/>
</dbReference>
<feature type="binding site" evidence="14">
    <location>
        <position position="484"/>
    </location>
    <ligand>
        <name>4-amino-2-methyl-5-(diphosphooxymethyl)pyrimidine</name>
        <dbReference type="ChEBI" id="CHEBI:57841"/>
    </ligand>
</feature>
<keyword evidence="5" id="KW-0547">Nucleotide-binding</keyword>
<dbReference type="GO" id="GO:0009229">
    <property type="term" value="P:thiamine diphosphate biosynthetic process"/>
    <property type="evidence" value="ECO:0007669"/>
    <property type="project" value="UniProtKB-UniRule"/>
</dbReference>
<feature type="domain" description="THIF-type NAD/FAD binding fold" evidence="15">
    <location>
        <begin position="659"/>
        <end position="909"/>
    </location>
</feature>
<evidence type="ECO:0000259" key="15">
    <source>
        <dbReference type="Pfam" id="PF00899"/>
    </source>
</evidence>
<dbReference type="InterPro" id="IPR034291">
    <property type="entry name" value="TMP_synthase"/>
</dbReference>
<keyword evidence="3 14" id="KW-0808">Transferase</keyword>
<evidence type="ECO:0000256" key="11">
    <source>
        <dbReference type="ARBA" id="ARBA00047334"/>
    </source>
</evidence>
<evidence type="ECO:0000259" key="17">
    <source>
        <dbReference type="Pfam" id="PF08543"/>
    </source>
</evidence>
<evidence type="ECO:0000256" key="2">
    <source>
        <dbReference type="ARBA" id="ARBA00009919"/>
    </source>
</evidence>
<dbReference type="SUPFAM" id="SSF69572">
    <property type="entry name" value="Activating enzymes of the ubiquitin-like proteins"/>
    <property type="match status" value="1"/>
</dbReference>
<dbReference type="GO" id="GO:0008902">
    <property type="term" value="F:hydroxymethylpyrimidine kinase activity"/>
    <property type="evidence" value="ECO:0007669"/>
    <property type="project" value="TreeGrafter"/>
</dbReference>
<evidence type="ECO:0000259" key="16">
    <source>
        <dbReference type="Pfam" id="PF02581"/>
    </source>
</evidence>
<accession>A0A9X2WVA4</accession>
<dbReference type="PANTHER" id="PTHR20858:SF17">
    <property type="entry name" value="HYDROXYMETHYLPYRIMIDINE_PHOSPHOMETHYLPYRIMIDINE KINASE THI20-RELATED"/>
    <property type="match status" value="1"/>
</dbReference>
<dbReference type="GO" id="GO:0004789">
    <property type="term" value="F:thiamine-phosphate diphosphorylase activity"/>
    <property type="evidence" value="ECO:0007669"/>
    <property type="project" value="UniProtKB-UniRule"/>
</dbReference>
<dbReference type="RefSeq" id="WP_261272624.1">
    <property type="nucleotide sequence ID" value="NZ_JAMTCC010000014.1"/>
</dbReference>
<comment type="catalytic activity">
    <reaction evidence="13 14">
        <text>2-[(2R,5Z)-2-carboxy-4-methylthiazol-5(2H)-ylidene]ethyl phosphate + 4-amino-2-methyl-5-(diphosphooxymethyl)pyrimidine + 2 H(+) = thiamine phosphate + CO2 + diphosphate</text>
        <dbReference type="Rhea" id="RHEA:47844"/>
        <dbReference type="ChEBI" id="CHEBI:15378"/>
        <dbReference type="ChEBI" id="CHEBI:16526"/>
        <dbReference type="ChEBI" id="CHEBI:33019"/>
        <dbReference type="ChEBI" id="CHEBI:37575"/>
        <dbReference type="ChEBI" id="CHEBI:57841"/>
        <dbReference type="ChEBI" id="CHEBI:62899"/>
        <dbReference type="EC" id="2.5.1.3"/>
    </reaction>
</comment>
<gene>
    <name evidence="14" type="primary">thiE</name>
    <name evidence="18" type="ORF">NE536_10175</name>
</gene>
<proteinExistence type="inferred from homology"/>
<reference evidence="18" key="1">
    <citation type="journal article" date="2023" name="Int. J. Syst. Evol. Microbiol.">
        <title>&lt;i&gt;Shewanella septentrionalis&lt;/i&gt; sp. nov. and &lt;i&gt;Shewanella holmiensis&lt;/i&gt; sp. nov., isolated from Baltic Sea water and sediments.</title>
        <authorList>
            <person name="Martin-Rodriguez A.J."/>
            <person name="Thorell K."/>
            <person name="Joffre E."/>
            <person name="Jensie-Markopoulos S."/>
            <person name="Moore E.R.B."/>
            <person name="Sjoling A."/>
        </authorList>
    </citation>
    <scope>NUCLEOTIDE SEQUENCE</scope>
    <source>
        <strain evidence="18">SP1W3</strain>
    </source>
</reference>
<comment type="caution">
    <text evidence="18">The sequence shown here is derived from an EMBL/GenBank/DDBJ whole genome shotgun (WGS) entry which is preliminary data.</text>
</comment>
<dbReference type="InterPro" id="IPR004399">
    <property type="entry name" value="HMP/HMP-P_kinase_dom"/>
</dbReference>
<comment type="similarity">
    <text evidence="14">Belongs to the thiamine-phosphate synthase family.</text>
</comment>
<evidence type="ECO:0000256" key="9">
    <source>
        <dbReference type="ARBA" id="ARBA00022977"/>
    </source>
</evidence>
<feature type="domain" description="Pyridoxamine kinase/Phosphomethylpyrimidine kinase" evidence="17">
    <location>
        <begin position="255"/>
        <end position="320"/>
    </location>
</feature>
<dbReference type="InterPro" id="IPR000594">
    <property type="entry name" value="ThiF_NAD_FAD-bd"/>
</dbReference>
<dbReference type="InterPro" id="IPR036206">
    <property type="entry name" value="ThiamineP_synth_sf"/>
</dbReference>
<feature type="binding site" evidence="14">
    <location>
        <position position="552"/>
    </location>
    <ligand>
        <name>4-amino-2-methyl-5-(diphosphooxymethyl)pyrimidine</name>
        <dbReference type="ChEBI" id="CHEBI:57841"/>
    </ligand>
</feature>
<feature type="binding site" evidence="14">
    <location>
        <position position="504"/>
    </location>
    <ligand>
        <name>Mg(2+)</name>
        <dbReference type="ChEBI" id="CHEBI:18420"/>
    </ligand>
</feature>
<comment type="function">
    <text evidence="14">Condenses 4-methyl-5-(beta-hydroxyethyl)thiazole monophosphate (THZ-P) and 2-methyl-4-amino-5-hydroxymethyl pyrimidine pyrophosphate (HMP-PP) to form thiamine monophosphate (TMP).</text>
</comment>
<dbReference type="Pfam" id="PF08543">
    <property type="entry name" value="Phos_pyr_kin"/>
    <property type="match status" value="2"/>
</dbReference>
<evidence type="ECO:0000256" key="5">
    <source>
        <dbReference type="ARBA" id="ARBA00022741"/>
    </source>
</evidence>
<dbReference type="GO" id="GO:0005524">
    <property type="term" value="F:ATP binding"/>
    <property type="evidence" value="ECO:0007669"/>
    <property type="project" value="UniProtKB-KW"/>
</dbReference>
<dbReference type="HAMAP" id="MF_00097">
    <property type="entry name" value="TMP_synthase"/>
    <property type="match status" value="1"/>
</dbReference>
<protein>
    <recommendedName>
        <fullName evidence="14">Thiamine-phosphate synthase</fullName>
        <shortName evidence="14">TP synthase</shortName>
        <shortName evidence="14">TPS</shortName>
        <ecNumber evidence="14">2.5.1.3</ecNumber>
    </recommendedName>
    <alternativeName>
        <fullName evidence="14">Thiamine-phosphate pyrophosphorylase</fullName>
        <shortName evidence="14">TMP pyrophosphorylase</shortName>
        <shortName evidence="14">TMP-PPase</shortName>
    </alternativeName>
</protein>
<evidence type="ECO:0000256" key="8">
    <source>
        <dbReference type="ARBA" id="ARBA00022842"/>
    </source>
</evidence>
<dbReference type="EMBL" id="JAMTCC010000014">
    <property type="protein sequence ID" value="MCT7945732.1"/>
    <property type="molecule type" value="Genomic_DNA"/>
</dbReference>
<evidence type="ECO:0000313" key="18">
    <source>
        <dbReference type="EMBL" id="MCT7945732.1"/>
    </source>
</evidence>
<keyword evidence="8 14" id="KW-0460">Magnesium</keyword>
<dbReference type="CDD" id="cd00757">
    <property type="entry name" value="ThiF_MoeB_HesA_family"/>
    <property type="match status" value="1"/>
</dbReference>
<dbReference type="InterPro" id="IPR022998">
    <property type="entry name" value="ThiamineP_synth_TenI"/>
</dbReference>
<dbReference type="InterPro" id="IPR013749">
    <property type="entry name" value="PM/HMP-P_kinase-1"/>
</dbReference>
<dbReference type="GO" id="GO:0005829">
    <property type="term" value="C:cytosol"/>
    <property type="evidence" value="ECO:0007669"/>
    <property type="project" value="TreeGrafter"/>
</dbReference>
<dbReference type="Pfam" id="PF02581">
    <property type="entry name" value="TMP-TENI"/>
    <property type="match status" value="1"/>
</dbReference>
<feature type="binding site" evidence="14">
    <location>
        <position position="485"/>
    </location>
    <ligand>
        <name>Mg(2+)</name>
        <dbReference type="ChEBI" id="CHEBI:18420"/>
    </ligand>
</feature>
<dbReference type="InterPro" id="IPR029056">
    <property type="entry name" value="Ribokinase-like"/>
</dbReference>
<keyword evidence="9 14" id="KW-0784">Thiamine biosynthesis</keyword>
<evidence type="ECO:0000256" key="4">
    <source>
        <dbReference type="ARBA" id="ARBA00022723"/>
    </source>
</evidence>
<comment type="catalytic activity">
    <reaction evidence="11 14">
        <text>4-methyl-5-(2-phosphooxyethyl)-thiazole + 4-amino-2-methyl-5-(diphosphooxymethyl)pyrimidine + H(+) = thiamine phosphate + diphosphate</text>
        <dbReference type="Rhea" id="RHEA:22328"/>
        <dbReference type="ChEBI" id="CHEBI:15378"/>
        <dbReference type="ChEBI" id="CHEBI:33019"/>
        <dbReference type="ChEBI" id="CHEBI:37575"/>
        <dbReference type="ChEBI" id="CHEBI:57841"/>
        <dbReference type="ChEBI" id="CHEBI:58296"/>
        <dbReference type="EC" id="2.5.1.3"/>
    </reaction>
</comment>
<evidence type="ECO:0000256" key="1">
    <source>
        <dbReference type="ARBA" id="ARBA00005165"/>
    </source>
</evidence>
<comment type="similarity">
    <text evidence="2">Belongs to the HesA/MoeB/ThiF family.</text>
</comment>
<dbReference type="Gene3D" id="3.40.50.720">
    <property type="entry name" value="NAD(P)-binding Rossmann-like Domain"/>
    <property type="match status" value="1"/>
</dbReference>
<evidence type="ECO:0000256" key="6">
    <source>
        <dbReference type="ARBA" id="ARBA00022777"/>
    </source>
</evidence>
<evidence type="ECO:0000313" key="19">
    <source>
        <dbReference type="Proteomes" id="UP001155604"/>
    </source>
</evidence>
<feature type="domain" description="Pyridoxamine kinase/Phosphomethylpyrimidine kinase" evidence="17">
    <location>
        <begin position="26"/>
        <end position="219"/>
    </location>
</feature>
<evidence type="ECO:0000256" key="14">
    <source>
        <dbReference type="HAMAP-Rule" id="MF_00097"/>
    </source>
</evidence>
<evidence type="ECO:0000256" key="12">
    <source>
        <dbReference type="ARBA" id="ARBA00047851"/>
    </source>
</evidence>
<keyword evidence="7" id="KW-0067">ATP-binding</keyword>
<feature type="domain" description="Thiamine phosphate synthase/TenI" evidence="16">
    <location>
        <begin position="402"/>
        <end position="605"/>
    </location>
</feature>
<feature type="binding site" evidence="14">
    <location>
        <begin position="549"/>
        <end position="551"/>
    </location>
    <ligand>
        <name>2-[(2R,5Z)-2-carboxy-4-methylthiazol-5(2H)-ylidene]ethyl phosphate</name>
        <dbReference type="ChEBI" id="CHEBI:62899"/>
    </ligand>
</feature>
<organism evidence="18 19">
    <name type="scientific">Shewanella septentrionalis</name>
    <dbReference type="NCBI Taxonomy" id="2952223"/>
    <lineage>
        <taxon>Bacteria</taxon>
        <taxon>Pseudomonadati</taxon>
        <taxon>Pseudomonadota</taxon>
        <taxon>Gammaproteobacteria</taxon>
        <taxon>Alteromonadales</taxon>
        <taxon>Shewanellaceae</taxon>
        <taxon>Shewanella</taxon>
    </lineage>
</organism>
<dbReference type="CDD" id="cd01169">
    <property type="entry name" value="HMPP_kinase"/>
    <property type="match status" value="1"/>
</dbReference>
<comment type="cofactor">
    <cofactor evidence="14">
        <name>Mg(2+)</name>
        <dbReference type="ChEBI" id="CHEBI:18420"/>
    </cofactor>
    <text evidence="14">Binds 1 Mg(2+) ion per subunit.</text>
</comment>
<dbReference type="Proteomes" id="UP001155604">
    <property type="component" value="Unassembled WGS sequence"/>
</dbReference>
<comment type="pathway">
    <text evidence="1 14">Cofactor biosynthesis; thiamine diphosphate biosynthesis; thiamine phosphate from 4-amino-2-methyl-5-diphosphomethylpyrimidine and 4-methyl-5-(2-phosphoethyl)-thiazole: step 1/1.</text>
</comment>
<dbReference type="InterPro" id="IPR013785">
    <property type="entry name" value="Aldolase_TIM"/>
</dbReference>
<feature type="binding site" evidence="14">
    <location>
        <position position="582"/>
    </location>
    <ligand>
        <name>2-[(2R,5Z)-2-carboxy-4-methylthiazol-5(2H)-ylidene]ethyl phosphate</name>
        <dbReference type="ChEBI" id="CHEBI:62899"/>
    </ligand>
</feature>
<comment type="catalytic activity">
    <reaction evidence="12 14">
        <text>2-(2-carboxy-4-methylthiazol-5-yl)ethyl phosphate + 4-amino-2-methyl-5-(diphosphooxymethyl)pyrimidine + 2 H(+) = thiamine phosphate + CO2 + diphosphate</text>
        <dbReference type="Rhea" id="RHEA:47848"/>
        <dbReference type="ChEBI" id="CHEBI:15378"/>
        <dbReference type="ChEBI" id="CHEBI:16526"/>
        <dbReference type="ChEBI" id="CHEBI:33019"/>
        <dbReference type="ChEBI" id="CHEBI:37575"/>
        <dbReference type="ChEBI" id="CHEBI:57841"/>
        <dbReference type="ChEBI" id="CHEBI:62890"/>
        <dbReference type="EC" id="2.5.1.3"/>
    </reaction>
</comment>
<dbReference type="FunFam" id="3.40.50.720:FF:000080">
    <property type="entry name" value="Thiazole biosynthesis adenylyltransferase ThiF"/>
    <property type="match status" value="1"/>
</dbReference>
<dbReference type="GO" id="GO:0008972">
    <property type="term" value="F:phosphomethylpyrimidine kinase activity"/>
    <property type="evidence" value="ECO:0007669"/>
    <property type="project" value="InterPro"/>
</dbReference>
<dbReference type="SUPFAM" id="SSF53613">
    <property type="entry name" value="Ribokinase-like"/>
    <property type="match status" value="1"/>
</dbReference>
<dbReference type="Gene3D" id="3.40.1190.20">
    <property type="match status" value="1"/>
</dbReference>
<feature type="binding site" evidence="14">
    <location>
        <position position="523"/>
    </location>
    <ligand>
        <name>4-amino-2-methyl-5-(diphosphooxymethyl)pyrimidine</name>
        <dbReference type="ChEBI" id="CHEBI:57841"/>
    </ligand>
</feature>
<dbReference type="GO" id="GO:0008641">
    <property type="term" value="F:ubiquitin-like modifier activating enzyme activity"/>
    <property type="evidence" value="ECO:0007669"/>
    <property type="project" value="InterPro"/>
</dbReference>
<keyword evidence="6 18" id="KW-0418">Kinase</keyword>